<dbReference type="InterPro" id="IPR016292">
    <property type="entry name" value="Epoxide_hydrolase"/>
</dbReference>
<comment type="caution">
    <text evidence="5">The sequence shown here is derived from an EMBL/GenBank/DDBJ whole genome shotgun (WGS) entry which is preliminary data.</text>
</comment>
<keyword evidence="2" id="KW-0058">Aromatic hydrocarbons catabolism</keyword>
<proteinExistence type="inferred from homology"/>
<dbReference type="GO" id="GO:0004301">
    <property type="term" value="F:epoxide hydrolase activity"/>
    <property type="evidence" value="ECO:0007669"/>
    <property type="project" value="TreeGrafter"/>
</dbReference>
<feature type="domain" description="Epoxide hydrolase N-terminal" evidence="4">
    <location>
        <begin position="9"/>
        <end position="114"/>
    </location>
</feature>
<dbReference type="SUPFAM" id="SSF53474">
    <property type="entry name" value="alpha/beta-Hydrolases"/>
    <property type="match status" value="1"/>
</dbReference>
<dbReference type="Gene3D" id="3.40.50.1820">
    <property type="entry name" value="alpha/beta hydrolase"/>
    <property type="match status" value="1"/>
</dbReference>
<keyword evidence="3 5" id="KW-0378">Hydrolase</keyword>
<dbReference type="AlphaFoldDB" id="A0A4R8WB41"/>
<keyword evidence="6" id="KW-1185">Reference proteome</keyword>
<reference evidence="5 6" key="1">
    <citation type="submission" date="2019-03" db="EMBL/GenBank/DDBJ databases">
        <title>Genomics of glacier-inhabiting Cryobacterium strains.</title>
        <authorList>
            <person name="Liu Q."/>
            <person name="Xin Y.-H."/>
        </authorList>
    </citation>
    <scope>NUCLEOTIDE SEQUENCE [LARGE SCALE GENOMIC DNA]</scope>
    <source>
        <strain evidence="5 6">RHLT2-21</strain>
    </source>
</reference>
<dbReference type="EMBL" id="SOFM01000024">
    <property type="protein sequence ID" value="TFC03988.1"/>
    <property type="molecule type" value="Genomic_DNA"/>
</dbReference>
<evidence type="ECO:0000256" key="2">
    <source>
        <dbReference type="ARBA" id="ARBA00022797"/>
    </source>
</evidence>
<gene>
    <name evidence="5" type="ORF">E3O32_08945</name>
</gene>
<dbReference type="Proteomes" id="UP000297643">
    <property type="component" value="Unassembled WGS sequence"/>
</dbReference>
<dbReference type="RefSeq" id="WP_134508700.1">
    <property type="nucleotide sequence ID" value="NZ_SOFM01000024.1"/>
</dbReference>
<evidence type="ECO:0000256" key="1">
    <source>
        <dbReference type="ARBA" id="ARBA00010088"/>
    </source>
</evidence>
<dbReference type="Pfam" id="PF06441">
    <property type="entry name" value="EHN"/>
    <property type="match status" value="1"/>
</dbReference>
<name>A0A4R8WB41_9MICO</name>
<evidence type="ECO:0000313" key="5">
    <source>
        <dbReference type="EMBL" id="TFC03988.1"/>
    </source>
</evidence>
<dbReference type="InterPro" id="IPR010497">
    <property type="entry name" value="Epoxide_hydro_N"/>
</dbReference>
<dbReference type="InterPro" id="IPR029058">
    <property type="entry name" value="AB_hydrolase_fold"/>
</dbReference>
<dbReference type="PIRSF" id="PIRSF001112">
    <property type="entry name" value="Epoxide_hydrolase"/>
    <property type="match status" value="1"/>
</dbReference>
<dbReference type="PRINTS" id="PR00412">
    <property type="entry name" value="EPOXHYDRLASE"/>
</dbReference>
<organism evidence="5 6">
    <name type="scientific">Cryobacterium mannosilyticum</name>
    <dbReference type="NCBI Taxonomy" id="1259190"/>
    <lineage>
        <taxon>Bacteria</taxon>
        <taxon>Bacillati</taxon>
        <taxon>Actinomycetota</taxon>
        <taxon>Actinomycetes</taxon>
        <taxon>Micrococcales</taxon>
        <taxon>Microbacteriaceae</taxon>
        <taxon>Cryobacterium</taxon>
    </lineage>
</organism>
<protein>
    <submittedName>
        <fullName evidence="5">Epoxide hydrolase</fullName>
    </submittedName>
</protein>
<dbReference type="PANTHER" id="PTHR21661:SF35">
    <property type="entry name" value="EPOXIDE HYDROLASE"/>
    <property type="match status" value="1"/>
</dbReference>
<dbReference type="InterPro" id="IPR000639">
    <property type="entry name" value="Epox_hydrolase-like"/>
</dbReference>
<sequence length="389" mass="42846">MDTTHDSTITSFRVDIPQADIDDLTSRLRTTRIPAPLPGNDWDTGIPSGYLQDLVTDWAEDFDWRAFEARLNEVPQFMTVIDGQRIHFAHVRSAVPDATPVLLTHGWPGSFLEFLHLIGPLTDPEAYGGDRADAVHLIIPSLPGFGFSTPLNSAGWTTAHIAAAWVELMDRIGYGRFLVQGGDLGAVISPEIARVAPKRVIGVHINGALGFSGDISEDDRAAMSPLDQDRMARVRRFMNEEYGYISIQSTRPGLVGVALADSPVAQLAWMLDKFRSWTWPLETLPDEILGREWILANASLYWFTASGGSSAYVGYAQNSWGATPANSGVPTAAIQFAHDVGIRSQSIQANTIVRWNDFEDHGGHFAALEEPELLINDLRGFLHQLKEKD</sequence>
<evidence type="ECO:0000313" key="6">
    <source>
        <dbReference type="Proteomes" id="UP000297643"/>
    </source>
</evidence>
<evidence type="ECO:0000256" key="3">
    <source>
        <dbReference type="ARBA" id="ARBA00022801"/>
    </source>
</evidence>
<evidence type="ECO:0000259" key="4">
    <source>
        <dbReference type="Pfam" id="PF06441"/>
    </source>
</evidence>
<dbReference type="PANTHER" id="PTHR21661">
    <property type="entry name" value="EPOXIDE HYDROLASE 1-RELATED"/>
    <property type="match status" value="1"/>
</dbReference>
<dbReference type="GO" id="GO:0097176">
    <property type="term" value="P:epoxide metabolic process"/>
    <property type="evidence" value="ECO:0007669"/>
    <property type="project" value="TreeGrafter"/>
</dbReference>
<comment type="similarity">
    <text evidence="1">Belongs to the peptidase S33 family.</text>
</comment>
<accession>A0A4R8WB41</accession>